<dbReference type="InterPro" id="IPR029071">
    <property type="entry name" value="Ubiquitin-like_domsf"/>
</dbReference>
<protein>
    <submittedName>
        <fullName evidence="4">Uncharacterized protein</fullName>
    </submittedName>
</protein>
<evidence type="ECO:0000313" key="5">
    <source>
        <dbReference type="Proteomes" id="UP001209540"/>
    </source>
</evidence>
<dbReference type="PROSITE" id="PS50089">
    <property type="entry name" value="ZF_RING_2"/>
    <property type="match status" value="1"/>
</dbReference>
<dbReference type="Pfam" id="PF00240">
    <property type="entry name" value="ubiquitin"/>
    <property type="match status" value="1"/>
</dbReference>
<name>A0AAD5PFD3_9FUNG</name>
<feature type="domain" description="RING-type" evidence="3">
    <location>
        <begin position="327"/>
        <end position="368"/>
    </location>
</feature>
<dbReference type="SUPFAM" id="SSF54236">
    <property type="entry name" value="Ubiquitin-like"/>
    <property type="match status" value="1"/>
</dbReference>
<proteinExistence type="predicted"/>
<accession>A0AAD5PFD3</accession>
<dbReference type="InterPro" id="IPR013083">
    <property type="entry name" value="Znf_RING/FYVE/PHD"/>
</dbReference>
<dbReference type="PROSITE" id="PS50053">
    <property type="entry name" value="UBIQUITIN_2"/>
    <property type="match status" value="1"/>
</dbReference>
<dbReference type="SUPFAM" id="SSF57850">
    <property type="entry name" value="RING/U-box"/>
    <property type="match status" value="1"/>
</dbReference>
<dbReference type="CDD" id="cd16457">
    <property type="entry name" value="RING-H2_BRAP2"/>
    <property type="match status" value="1"/>
</dbReference>
<organism evidence="4 5">
    <name type="scientific">Phascolomyces articulosus</name>
    <dbReference type="NCBI Taxonomy" id="60185"/>
    <lineage>
        <taxon>Eukaryota</taxon>
        <taxon>Fungi</taxon>
        <taxon>Fungi incertae sedis</taxon>
        <taxon>Mucoromycota</taxon>
        <taxon>Mucoromycotina</taxon>
        <taxon>Mucoromycetes</taxon>
        <taxon>Mucorales</taxon>
        <taxon>Lichtheimiaceae</taxon>
        <taxon>Phascolomyces</taxon>
    </lineage>
</organism>
<dbReference type="GO" id="GO:0008270">
    <property type="term" value="F:zinc ion binding"/>
    <property type="evidence" value="ECO:0007669"/>
    <property type="project" value="UniProtKB-KW"/>
</dbReference>
<dbReference type="AlphaFoldDB" id="A0AAD5PFD3"/>
<keyword evidence="5" id="KW-1185">Reference proteome</keyword>
<reference evidence="4" key="2">
    <citation type="submission" date="2023-02" db="EMBL/GenBank/DDBJ databases">
        <authorList>
            <consortium name="DOE Joint Genome Institute"/>
            <person name="Mondo S.J."/>
            <person name="Chang Y."/>
            <person name="Wang Y."/>
            <person name="Ahrendt S."/>
            <person name="Andreopoulos W."/>
            <person name="Barry K."/>
            <person name="Beard J."/>
            <person name="Benny G.L."/>
            <person name="Blankenship S."/>
            <person name="Bonito G."/>
            <person name="Cuomo C."/>
            <person name="Desiro A."/>
            <person name="Gervers K.A."/>
            <person name="Hundley H."/>
            <person name="Kuo A."/>
            <person name="LaButti K."/>
            <person name="Lang B.F."/>
            <person name="Lipzen A."/>
            <person name="O'Donnell K."/>
            <person name="Pangilinan J."/>
            <person name="Reynolds N."/>
            <person name="Sandor L."/>
            <person name="Smith M.W."/>
            <person name="Tsang A."/>
            <person name="Grigoriev I.V."/>
            <person name="Stajich J.E."/>
            <person name="Spatafora J.W."/>
        </authorList>
    </citation>
    <scope>NUCLEOTIDE SEQUENCE</scope>
    <source>
        <strain evidence="4">RSA 2281</strain>
    </source>
</reference>
<feature type="domain" description="Ubiquitin-like" evidence="2">
    <location>
        <begin position="110"/>
        <end position="185"/>
    </location>
</feature>
<dbReference type="Proteomes" id="UP001209540">
    <property type="component" value="Unassembled WGS sequence"/>
</dbReference>
<evidence type="ECO:0000256" key="1">
    <source>
        <dbReference type="PROSITE-ProRule" id="PRU00175"/>
    </source>
</evidence>
<comment type="caution">
    <text evidence="4">The sequence shown here is derived from an EMBL/GenBank/DDBJ whole genome shotgun (WGS) entry which is preliminary data.</text>
</comment>
<dbReference type="Gene3D" id="3.10.20.90">
    <property type="entry name" value="Phosphatidylinositol 3-kinase Catalytic Subunit, Chain A, domain 1"/>
    <property type="match status" value="1"/>
</dbReference>
<evidence type="ECO:0000259" key="3">
    <source>
        <dbReference type="PROSITE" id="PS50089"/>
    </source>
</evidence>
<dbReference type="InterPro" id="IPR019956">
    <property type="entry name" value="Ubiquitin_dom"/>
</dbReference>
<dbReference type="Gene3D" id="3.30.40.10">
    <property type="entry name" value="Zinc/RING finger domain, C3HC4 (zinc finger)"/>
    <property type="match status" value="1"/>
</dbReference>
<dbReference type="CDD" id="cd17039">
    <property type="entry name" value="Ubl_ubiquitin_like"/>
    <property type="match status" value="1"/>
</dbReference>
<dbReference type="InterPro" id="IPR001841">
    <property type="entry name" value="Znf_RING"/>
</dbReference>
<reference evidence="4" key="1">
    <citation type="journal article" date="2022" name="IScience">
        <title>Evolution of zygomycete secretomes and the origins of terrestrial fungal ecologies.</title>
        <authorList>
            <person name="Chang Y."/>
            <person name="Wang Y."/>
            <person name="Mondo S."/>
            <person name="Ahrendt S."/>
            <person name="Andreopoulos W."/>
            <person name="Barry K."/>
            <person name="Beard J."/>
            <person name="Benny G.L."/>
            <person name="Blankenship S."/>
            <person name="Bonito G."/>
            <person name="Cuomo C."/>
            <person name="Desiro A."/>
            <person name="Gervers K.A."/>
            <person name="Hundley H."/>
            <person name="Kuo A."/>
            <person name="LaButti K."/>
            <person name="Lang B.F."/>
            <person name="Lipzen A."/>
            <person name="O'Donnell K."/>
            <person name="Pangilinan J."/>
            <person name="Reynolds N."/>
            <person name="Sandor L."/>
            <person name="Smith M.E."/>
            <person name="Tsang A."/>
            <person name="Grigoriev I.V."/>
            <person name="Stajich J.E."/>
            <person name="Spatafora J.W."/>
        </authorList>
    </citation>
    <scope>NUCLEOTIDE SEQUENCE</scope>
    <source>
        <strain evidence="4">RSA 2281</strain>
    </source>
</reference>
<dbReference type="SMART" id="SM00213">
    <property type="entry name" value="UBQ"/>
    <property type="match status" value="1"/>
</dbReference>
<dbReference type="Pfam" id="PF13639">
    <property type="entry name" value="zf-RING_2"/>
    <property type="match status" value="1"/>
</dbReference>
<gene>
    <name evidence="4" type="ORF">BDA99DRAFT_504841</name>
</gene>
<dbReference type="PANTHER" id="PTHR10666">
    <property type="entry name" value="UBIQUITIN"/>
    <property type="match status" value="1"/>
</dbReference>
<dbReference type="InterPro" id="IPR047243">
    <property type="entry name" value="RING-H2_BRAP2"/>
</dbReference>
<keyword evidence="1" id="KW-0479">Metal-binding</keyword>
<dbReference type="InterPro" id="IPR050158">
    <property type="entry name" value="Ubiquitin_ubiquitin-like"/>
</dbReference>
<sequence length="376" mass="42556">MEKPEQLRVIIANLPGSTIDVLAREDEPIQFIMDRITNKLTGEEIMDNSGLDFNRRMYLDGKLINNYGESMRYYNLFGQTWTYQSNCKSGIIGGGLSKNISDKRNGKRVIQFFVVGLSGNTISCRLRSDQTIYDLKHVLTTREGAPTDQQMLVHSGKQLENDGTLAYYNITNDSSIYLLLRLLGGRPFPMLEFADVSNEKGQSKRKLFDTAPRGRFVSDGINIEIQCQCTDYVVIHPYGFGYFDLRDTLTPCPNCGSNTHPIPITVGFISCHYRIYGIKKDGSQYKSNWIRVAPEYQYQIYDTSKKVNWRRLGIEARPLTASIKEPCTICLENLDENEKGNAIVTLSCSHQFHSNCIASWKLSCPVCRAISAQSSL</sequence>
<dbReference type="EMBL" id="JAIXMP010000009">
    <property type="protein sequence ID" value="KAI9268101.1"/>
    <property type="molecule type" value="Genomic_DNA"/>
</dbReference>
<dbReference type="SMART" id="SM00184">
    <property type="entry name" value="RING"/>
    <property type="match status" value="1"/>
</dbReference>
<dbReference type="InterPro" id="IPR000626">
    <property type="entry name" value="Ubiquitin-like_dom"/>
</dbReference>
<keyword evidence="1" id="KW-0862">Zinc</keyword>
<keyword evidence="1" id="KW-0863">Zinc-finger</keyword>
<dbReference type="PRINTS" id="PR00348">
    <property type="entry name" value="UBIQUITIN"/>
</dbReference>
<evidence type="ECO:0000259" key="2">
    <source>
        <dbReference type="PROSITE" id="PS50053"/>
    </source>
</evidence>
<evidence type="ECO:0000313" key="4">
    <source>
        <dbReference type="EMBL" id="KAI9268101.1"/>
    </source>
</evidence>